<dbReference type="Pfam" id="PF12833">
    <property type="entry name" value="HTH_18"/>
    <property type="match status" value="1"/>
</dbReference>
<dbReference type="PROSITE" id="PS00041">
    <property type="entry name" value="HTH_ARAC_FAMILY_1"/>
    <property type="match status" value="1"/>
</dbReference>
<keyword evidence="6" id="KW-1185">Reference proteome</keyword>
<reference evidence="5" key="1">
    <citation type="submission" date="2022-01" db="EMBL/GenBank/DDBJ databases">
        <title>Paenibacillus spongiae sp. nov., isolated from marine sponge.</title>
        <authorList>
            <person name="Li Z."/>
            <person name="Zhang M."/>
        </authorList>
    </citation>
    <scope>NUCLEOTIDE SEQUENCE</scope>
    <source>
        <strain evidence="5">PHS-Z3</strain>
    </source>
</reference>
<evidence type="ECO:0000313" key="6">
    <source>
        <dbReference type="Proteomes" id="UP001057877"/>
    </source>
</evidence>
<dbReference type="Gene3D" id="1.10.10.60">
    <property type="entry name" value="Homeodomain-like"/>
    <property type="match status" value="2"/>
</dbReference>
<dbReference type="InterPro" id="IPR018060">
    <property type="entry name" value="HTH_AraC"/>
</dbReference>
<dbReference type="InterPro" id="IPR014710">
    <property type="entry name" value="RmlC-like_jellyroll"/>
</dbReference>
<dbReference type="SUPFAM" id="SSF46689">
    <property type="entry name" value="Homeodomain-like"/>
    <property type="match status" value="2"/>
</dbReference>
<proteinExistence type="predicted"/>
<sequence length="261" mass="30349">MNTEFRIRSFIGTADVDWQDPGLHQHPTFEISVLLEGRGVFEWSQGKHLLEAGHVVLIPSRIPHLFEGFGRNRYGVIHLEGIPSQITELLNMLVSEGTPTLFALSRLDKERFERLFREWQRIKSSQLKEPTRNYISWTEVMVLFLLEHSQKDQQSLTIAKAADYIRENLHEGVQISGMAALAGFSETGFRRLFEQIYHMSPKKYQQQCRMTEAKWLLSSSDKEMMEIASQIGFTRLHSFSQWFKSAEGVSPTEWRKMQKRG</sequence>
<accession>A0ABY5SAV9</accession>
<gene>
    <name evidence="5" type="ORF">L1F29_04285</name>
</gene>
<evidence type="ECO:0000313" key="5">
    <source>
        <dbReference type="EMBL" id="UVI31081.1"/>
    </source>
</evidence>
<evidence type="ECO:0000256" key="1">
    <source>
        <dbReference type="ARBA" id="ARBA00023015"/>
    </source>
</evidence>
<dbReference type="SMART" id="SM00342">
    <property type="entry name" value="HTH_ARAC"/>
    <property type="match status" value="1"/>
</dbReference>
<evidence type="ECO:0000256" key="3">
    <source>
        <dbReference type="ARBA" id="ARBA00023163"/>
    </source>
</evidence>
<dbReference type="Gene3D" id="2.60.120.10">
    <property type="entry name" value="Jelly Rolls"/>
    <property type="match status" value="1"/>
</dbReference>
<name>A0ABY5SAV9_9BACL</name>
<dbReference type="InterPro" id="IPR003313">
    <property type="entry name" value="AraC-bd"/>
</dbReference>
<dbReference type="PROSITE" id="PS01124">
    <property type="entry name" value="HTH_ARAC_FAMILY_2"/>
    <property type="match status" value="1"/>
</dbReference>
<dbReference type="EMBL" id="CP091430">
    <property type="protein sequence ID" value="UVI31081.1"/>
    <property type="molecule type" value="Genomic_DNA"/>
</dbReference>
<organism evidence="5 6">
    <name type="scientific">Paenibacillus spongiae</name>
    <dbReference type="NCBI Taxonomy" id="2909671"/>
    <lineage>
        <taxon>Bacteria</taxon>
        <taxon>Bacillati</taxon>
        <taxon>Bacillota</taxon>
        <taxon>Bacilli</taxon>
        <taxon>Bacillales</taxon>
        <taxon>Paenibacillaceae</taxon>
        <taxon>Paenibacillus</taxon>
    </lineage>
</organism>
<feature type="domain" description="HTH araC/xylS-type" evidence="4">
    <location>
        <begin position="159"/>
        <end position="257"/>
    </location>
</feature>
<dbReference type="InterPro" id="IPR011051">
    <property type="entry name" value="RmlC_Cupin_sf"/>
</dbReference>
<dbReference type="InterPro" id="IPR009057">
    <property type="entry name" value="Homeodomain-like_sf"/>
</dbReference>
<keyword evidence="3" id="KW-0804">Transcription</keyword>
<dbReference type="Pfam" id="PF02311">
    <property type="entry name" value="AraC_binding"/>
    <property type="match status" value="1"/>
</dbReference>
<evidence type="ECO:0000256" key="2">
    <source>
        <dbReference type="ARBA" id="ARBA00023125"/>
    </source>
</evidence>
<evidence type="ECO:0000259" key="4">
    <source>
        <dbReference type="PROSITE" id="PS01124"/>
    </source>
</evidence>
<protein>
    <submittedName>
        <fullName evidence="5">AraC family transcriptional regulator</fullName>
    </submittedName>
</protein>
<dbReference type="InterPro" id="IPR018062">
    <property type="entry name" value="HTH_AraC-typ_CS"/>
</dbReference>
<dbReference type="SUPFAM" id="SSF51182">
    <property type="entry name" value="RmlC-like cupins"/>
    <property type="match status" value="1"/>
</dbReference>
<dbReference type="PANTHER" id="PTHR43280:SF2">
    <property type="entry name" value="HTH-TYPE TRANSCRIPTIONAL REGULATOR EXSA"/>
    <property type="match status" value="1"/>
</dbReference>
<keyword evidence="2" id="KW-0238">DNA-binding</keyword>
<dbReference type="RefSeq" id="WP_258387144.1">
    <property type="nucleotide sequence ID" value="NZ_CP091430.1"/>
</dbReference>
<dbReference type="Proteomes" id="UP001057877">
    <property type="component" value="Chromosome"/>
</dbReference>
<dbReference type="PANTHER" id="PTHR43280">
    <property type="entry name" value="ARAC-FAMILY TRANSCRIPTIONAL REGULATOR"/>
    <property type="match status" value="1"/>
</dbReference>
<keyword evidence="1" id="KW-0805">Transcription regulation</keyword>